<dbReference type="AlphaFoldDB" id="A0AAN7C5Z9"/>
<reference evidence="4" key="1">
    <citation type="journal article" date="2023" name="Mol. Phylogenet. Evol.">
        <title>Genome-scale phylogeny and comparative genomics of the fungal order Sordariales.</title>
        <authorList>
            <person name="Hensen N."/>
            <person name="Bonometti L."/>
            <person name="Westerberg I."/>
            <person name="Brannstrom I.O."/>
            <person name="Guillou S."/>
            <person name="Cros-Aarteil S."/>
            <person name="Calhoun S."/>
            <person name="Haridas S."/>
            <person name="Kuo A."/>
            <person name="Mondo S."/>
            <person name="Pangilinan J."/>
            <person name="Riley R."/>
            <person name="LaButti K."/>
            <person name="Andreopoulos B."/>
            <person name="Lipzen A."/>
            <person name="Chen C."/>
            <person name="Yan M."/>
            <person name="Daum C."/>
            <person name="Ng V."/>
            <person name="Clum A."/>
            <person name="Steindorff A."/>
            <person name="Ohm R.A."/>
            <person name="Martin F."/>
            <person name="Silar P."/>
            <person name="Natvig D.O."/>
            <person name="Lalanne C."/>
            <person name="Gautier V."/>
            <person name="Ament-Velasquez S.L."/>
            <person name="Kruys A."/>
            <person name="Hutchinson M.I."/>
            <person name="Powell A.J."/>
            <person name="Barry K."/>
            <person name="Miller A.N."/>
            <person name="Grigoriev I.V."/>
            <person name="Debuchy R."/>
            <person name="Gladieux P."/>
            <person name="Hiltunen Thoren M."/>
            <person name="Johannesson H."/>
        </authorList>
    </citation>
    <scope>NUCLEOTIDE SEQUENCE</scope>
    <source>
        <strain evidence="4">CBS 532.94</strain>
    </source>
</reference>
<keyword evidence="1" id="KW-1133">Transmembrane helix</keyword>
<dbReference type="Gene3D" id="3.40.50.300">
    <property type="entry name" value="P-loop containing nucleotide triphosphate hydrolases"/>
    <property type="match status" value="1"/>
</dbReference>
<dbReference type="SUPFAM" id="SSF52540">
    <property type="entry name" value="P-loop containing nucleoside triphosphate hydrolases"/>
    <property type="match status" value="1"/>
</dbReference>
<feature type="domain" description="DUF7779" evidence="3">
    <location>
        <begin position="489"/>
        <end position="577"/>
    </location>
</feature>
<dbReference type="InterPro" id="IPR027417">
    <property type="entry name" value="P-loop_NTPase"/>
</dbReference>
<keyword evidence="1" id="KW-0812">Transmembrane</keyword>
<evidence type="ECO:0000259" key="3">
    <source>
        <dbReference type="Pfam" id="PF25000"/>
    </source>
</evidence>
<dbReference type="PANTHER" id="PTHR35205">
    <property type="entry name" value="NB-ARC AND TPR DOMAIN PROTEIN"/>
    <property type="match status" value="1"/>
</dbReference>
<protein>
    <recommendedName>
        <fullName evidence="6">NB-ARC domain-containing protein</fullName>
    </recommendedName>
</protein>
<dbReference type="EMBL" id="MU860273">
    <property type="protein sequence ID" value="KAK4235372.1"/>
    <property type="molecule type" value="Genomic_DNA"/>
</dbReference>
<reference evidence="4" key="2">
    <citation type="submission" date="2023-05" db="EMBL/GenBank/DDBJ databases">
        <authorList>
            <consortium name="Lawrence Berkeley National Laboratory"/>
            <person name="Steindorff A."/>
            <person name="Hensen N."/>
            <person name="Bonometti L."/>
            <person name="Westerberg I."/>
            <person name="Brannstrom I.O."/>
            <person name="Guillou S."/>
            <person name="Cros-Aarteil S."/>
            <person name="Calhoun S."/>
            <person name="Haridas S."/>
            <person name="Kuo A."/>
            <person name="Mondo S."/>
            <person name="Pangilinan J."/>
            <person name="Riley R."/>
            <person name="Labutti K."/>
            <person name="Andreopoulos B."/>
            <person name="Lipzen A."/>
            <person name="Chen C."/>
            <person name="Yanf M."/>
            <person name="Daum C."/>
            <person name="Ng V."/>
            <person name="Clum A."/>
            <person name="Ohm R."/>
            <person name="Martin F."/>
            <person name="Silar P."/>
            <person name="Natvig D."/>
            <person name="Lalanne C."/>
            <person name="Gautier V."/>
            <person name="Ament-Velasquez S.L."/>
            <person name="Kruys A."/>
            <person name="Hutchinson M.I."/>
            <person name="Powell A.J."/>
            <person name="Barry K."/>
            <person name="Miller A.N."/>
            <person name="Grigoriev I.V."/>
            <person name="Debuchy R."/>
            <person name="Gladieux P."/>
            <person name="Thoren M.H."/>
            <person name="Johannesson H."/>
        </authorList>
    </citation>
    <scope>NUCLEOTIDE SEQUENCE</scope>
    <source>
        <strain evidence="4">CBS 532.94</strain>
    </source>
</reference>
<keyword evidence="1" id="KW-0472">Membrane</keyword>
<sequence>MSLFRTDRYQNQARGRYSPLWHRALEKYLDELQGSEDYESIIQVRSLEELLNSLQSIPVAAPGKYSGLVSINRLAQRLKFMDDFAAVLAVCFGADAALTAAVWGSIRVILAQASSAAETFQDPRLQEYEKTLPLSQQLQQALVDVYCEVICFYARTIHFLNSNPHLVLRNDAWRDFRNDFSHTISRVKRMSSTIESEANIARMQKEEGRYREVLQLLSSMKVEKAESIEKIRYNNIPFPANTKFSGRDGILKAVQKALDTETASSSLKSVTLFGMGGVGKTQIAVQYAYQNIERFDVVLWVAADNAITIGQSFRSIAEGIKLPGTDDQNGDTDAAAAIWKVKNWLTTTETRYLVIFDHADDLSALKSAWPGTFSGSVLLTTRDLTVATALASQYLQIDAFTEEDGSRMLLKAIEADHTSPSDVQHALAISRALGGFPLALAQIGGFVTLRRMSLKEVLPIYERYSAKIDARKAPGSDYEHTLSTVWDVSFDRLTDNPTSLLNLLSFFNPDGTSEDILLQGSSGLDDNFTFLSDELDLGDASEELIRAALINRTGPPAVLTIHRLVQSAARRRLTDQDRVTYFDAVVHMLCWGFPDHSSTDIGHQIAAWERSEKCLPHVNHIAELAVRHNFRAGARQKYLYEREMYFIAKKMVEQAISTFEDTTTLAYASAIDLGGLIDLDLTRAADALEPFKRALEIRKALLGPEDPFIAYSLNNIALAYTEMGELDLAYAAHEEAIRLRLKANSDRIGNSYSNMSSLLLRMGRPDKAEEMLARCPSLKDFTDETFLATNNPRFSGDMVLLSRIRLAQGRSEEALRLASKALAFRRKLLGNRLKTCDSQYGVACMLYKDGHVSPAVQLLEEIVRVAETLPEGEGQQARALYKLAEIADKSQYGDSAAYKDRARGLLAKLKPELKDAPFEEDTFSKLCLWTLW</sequence>
<dbReference type="Proteomes" id="UP001303760">
    <property type="component" value="Unassembled WGS sequence"/>
</dbReference>
<dbReference type="Pfam" id="PF25000">
    <property type="entry name" value="DUF7779"/>
    <property type="match status" value="1"/>
</dbReference>
<organism evidence="4 5">
    <name type="scientific">Achaetomium macrosporum</name>
    <dbReference type="NCBI Taxonomy" id="79813"/>
    <lineage>
        <taxon>Eukaryota</taxon>
        <taxon>Fungi</taxon>
        <taxon>Dikarya</taxon>
        <taxon>Ascomycota</taxon>
        <taxon>Pezizomycotina</taxon>
        <taxon>Sordariomycetes</taxon>
        <taxon>Sordariomycetidae</taxon>
        <taxon>Sordariales</taxon>
        <taxon>Chaetomiaceae</taxon>
        <taxon>Achaetomium</taxon>
    </lineage>
</organism>
<proteinExistence type="predicted"/>
<evidence type="ECO:0000313" key="5">
    <source>
        <dbReference type="Proteomes" id="UP001303760"/>
    </source>
</evidence>
<evidence type="ECO:0000313" key="4">
    <source>
        <dbReference type="EMBL" id="KAK4235372.1"/>
    </source>
</evidence>
<dbReference type="InterPro" id="IPR002182">
    <property type="entry name" value="NB-ARC"/>
</dbReference>
<evidence type="ECO:0000259" key="2">
    <source>
        <dbReference type="Pfam" id="PF00931"/>
    </source>
</evidence>
<gene>
    <name evidence="4" type="ORF">C8A03DRAFT_36778</name>
</gene>
<dbReference type="Pfam" id="PF13374">
    <property type="entry name" value="TPR_10"/>
    <property type="match status" value="1"/>
</dbReference>
<feature type="transmembrane region" description="Helical" evidence="1">
    <location>
        <begin position="84"/>
        <end position="106"/>
    </location>
</feature>
<evidence type="ECO:0008006" key="6">
    <source>
        <dbReference type="Google" id="ProtNLM"/>
    </source>
</evidence>
<dbReference type="InterPro" id="IPR056681">
    <property type="entry name" value="DUF7779"/>
</dbReference>
<dbReference type="Pfam" id="PF13424">
    <property type="entry name" value="TPR_12"/>
    <property type="match status" value="1"/>
</dbReference>
<dbReference type="InterPro" id="IPR011990">
    <property type="entry name" value="TPR-like_helical_dom_sf"/>
</dbReference>
<dbReference type="PANTHER" id="PTHR35205:SF1">
    <property type="entry name" value="ZU5 DOMAIN-CONTAINING PROTEIN"/>
    <property type="match status" value="1"/>
</dbReference>
<dbReference type="Pfam" id="PF00931">
    <property type="entry name" value="NB-ARC"/>
    <property type="match status" value="1"/>
</dbReference>
<dbReference type="Gene3D" id="1.25.40.10">
    <property type="entry name" value="Tetratricopeptide repeat domain"/>
    <property type="match status" value="2"/>
</dbReference>
<accession>A0AAN7C5Z9</accession>
<dbReference type="GO" id="GO:0043531">
    <property type="term" value="F:ADP binding"/>
    <property type="evidence" value="ECO:0007669"/>
    <property type="project" value="InterPro"/>
</dbReference>
<feature type="domain" description="NB-ARC" evidence="2">
    <location>
        <begin position="252"/>
        <end position="409"/>
    </location>
</feature>
<comment type="caution">
    <text evidence="4">The sequence shown here is derived from an EMBL/GenBank/DDBJ whole genome shotgun (WGS) entry which is preliminary data.</text>
</comment>
<dbReference type="PRINTS" id="PR00364">
    <property type="entry name" value="DISEASERSIST"/>
</dbReference>
<dbReference type="SUPFAM" id="SSF48452">
    <property type="entry name" value="TPR-like"/>
    <property type="match status" value="1"/>
</dbReference>
<keyword evidence="5" id="KW-1185">Reference proteome</keyword>
<evidence type="ECO:0000256" key="1">
    <source>
        <dbReference type="SAM" id="Phobius"/>
    </source>
</evidence>
<name>A0AAN7C5Z9_9PEZI</name>